<sequence>MGHDLERTVNDYTKTFVQLKKKLRWHVSDERTLMMVSTLYLMKGKEFDIENFLDVSEYIKKSVGMFSSLKSSQRFSTAAMLDLKYEDPKEKFHEYLKAYEELVAGGFHRGNFTYIAALGVMTADLSSAGYEPLVKRAMEVYKGMKKEHVFLTGQSDYPLAVLLAQQEQNVEEMMVVIDNYYRGLNKEGFRKGNDLQFLSHILSLQTEMGTDLLIHRCCDYIDSFRKAGRRMKPMYYPVIGLLAIVGEASHNVERVMSLYERLNKEKPFRWHKDMNFLMAVNFLVKDKVEDGSLLSAGIQTTIEAIIQAQQAAMIAAMSGGAAASSSSN</sequence>
<gene>
    <name evidence="1" type="ORF">KS407_16140</name>
</gene>
<organism evidence="1 2">
    <name type="scientific">Evansella alkalicola</name>
    <dbReference type="NCBI Taxonomy" id="745819"/>
    <lineage>
        <taxon>Bacteria</taxon>
        <taxon>Bacillati</taxon>
        <taxon>Bacillota</taxon>
        <taxon>Bacilli</taxon>
        <taxon>Bacillales</taxon>
        <taxon>Bacillaceae</taxon>
        <taxon>Evansella</taxon>
    </lineage>
</organism>
<comment type="caution">
    <text evidence="1">The sequence shown here is derived from an EMBL/GenBank/DDBJ whole genome shotgun (WGS) entry which is preliminary data.</text>
</comment>
<dbReference type="Proteomes" id="UP000790580">
    <property type="component" value="Unassembled WGS sequence"/>
</dbReference>
<reference evidence="1 2" key="1">
    <citation type="submission" date="2021-06" db="EMBL/GenBank/DDBJ databases">
        <title>Bacillus sp. RD4P76, an endophyte from a halophyte.</title>
        <authorList>
            <person name="Sun J.-Q."/>
        </authorList>
    </citation>
    <scope>NUCLEOTIDE SEQUENCE [LARGE SCALE GENOMIC DNA]</scope>
    <source>
        <strain evidence="1 2">JCM 17098</strain>
    </source>
</reference>
<accession>A0ABS6JWH9</accession>
<dbReference type="RefSeq" id="WP_176371271.1">
    <property type="nucleotide sequence ID" value="NZ_JAHQCR010000064.1"/>
</dbReference>
<name>A0ABS6JWH9_9BACI</name>
<proteinExistence type="predicted"/>
<dbReference type="EMBL" id="JAHQCR010000064">
    <property type="protein sequence ID" value="MBU9722949.1"/>
    <property type="molecule type" value="Genomic_DNA"/>
</dbReference>
<evidence type="ECO:0000313" key="1">
    <source>
        <dbReference type="EMBL" id="MBU9722949.1"/>
    </source>
</evidence>
<keyword evidence="2" id="KW-1185">Reference proteome</keyword>
<evidence type="ECO:0000313" key="2">
    <source>
        <dbReference type="Proteomes" id="UP000790580"/>
    </source>
</evidence>
<dbReference type="Pfam" id="PF13170">
    <property type="entry name" value="DUF4003"/>
    <property type="match status" value="1"/>
</dbReference>
<dbReference type="InterPro" id="IPR025062">
    <property type="entry name" value="DUF4003"/>
</dbReference>
<protein>
    <submittedName>
        <fullName evidence="1">DUF4003 domain-containing protein</fullName>
    </submittedName>
</protein>